<dbReference type="SUPFAM" id="SSF51905">
    <property type="entry name" value="FAD/NAD(P)-binding domain"/>
    <property type="match status" value="1"/>
</dbReference>
<evidence type="ECO:0000256" key="2">
    <source>
        <dbReference type="ARBA" id="ARBA00006046"/>
    </source>
</evidence>
<dbReference type="NCBIfam" id="TIGR02734">
    <property type="entry name" value="crtI_fam"/>
    <property type="match status" value="1"/>
</dbReference>
<gene>
    <name evidence="7" type="ORF">ACFSKL_06675</name>
</gene>
<evidence type="ECO:0000256" key="1">
    <source>
        <dbReference type="ARBA" id="ARBA00004829"/>
    </source>
</evidence>
<keyword evidence="3 5" id="KW-0125">Carotenoid biosynthesis</keyword>
<name>A0ABW4VLX5_9BACT</name>
<reference evidence="8" key="1">
    <citation type="journal article" date="2019" name="Int. J. Syst. Evol. Microbiol.">
        <title>The Global Catalogue of Microorganisms (GCM) 10K type strain sequencing project: providing services to taxonomists for standard genome sequencing and annotation.</title>
        <authorList>
            <consortium name="The Broad Institute Genomics Platform"/>
            <consortium name="The Broad Institute Genome Sequencing Center for Infectious Disease"/>
            <person name="Wu L."/>
            <person name="Ma J."/>
        </authorList>
    </citation>
    <scope>NUCLEOTIDE SEQUENCE [LARGE SCALE GENOMIC DNA]</scope>
    <source>
        <strain evidence="8">CGMCC 1.15180</strain>
    </source>
</reference>
<protein>
    <submittedName>
        <fullName evidence="7">Phytoene desaturase family protein</fullName>
    </submittedName>
</protein>
<dbReference type="PANTHER" id="PTHR43734">
    <property type="entry name" value="PHYTOENE DESATURASE"/>
    <property type="match status" value="1"/>
</dbReference>
<dbReference type="EMBL" id="JBHUHR010000015">
    <property type="protein sequence ID" value="MFD2034467.1"/>
    <property type="molecule type" value="Genomic_DNA"/>
</dbReference>
<organism evidence="7 8">
    <name type="scientific">Belliella marina</name>
    <dbReference type="NCBI Taxonomy" id="1644146"/>
    <lineage>
        <taxon>Bacteria</taxon>
        <taxon>Pseudomonadati</taxon>
        <taxon>Bacteroidota</taxon>
        <taxon>Cytophagia</taxon>
        <taxon>Cytophagales</taxon>
        <taxon>Cyclobacteriaceae</taxon>
        <taxon>Belliella</taxon>
    </lineage>
</organism>
<evidence type="ECO:0000256" key="5">
    <source>
        <dbReference type="RuleBase" id="RU362075"/>
    </source>
</evidence>
<evidence type="ECO:0000256" key="4">
    <source>
        <dbReference type="ARBA" id="ARBA00023002"/>
    </source>
</evidence>
<evidence type="ECO:0000259" key="6">
    <source>
        <dbReference type="Pfam" id="PF01593"/>
    </source>
</evidence>
<proteinExistence type="inferred from homology"/>
<comment type="pathway">
    <text evidence="1 5">Carotenoid biosynthesis.</text>
</comment>
<dbReference type="InterPro" id="IPR036188">
    <property type="entry name" value="FAD/NAD-bd_sf"/>
</dbReference>
<comment type="similarity">
    <text evidence="2 5">Belongs to the carotenoid/retinoid oxidoreductase family.</text>
</comment>
<evidence type="ECO:0000313" key="7">
    <source>
        <dbReference type="EMBL" id="MFD2034467.1"/>
    </source>
</evidence>
<dbReference type="PANTHER" id="PTHR43734:SF1">
    <property type="entry name" value="PHYTOENE DESATURASE"/>
    <property type="match status" value="1"/>
</dbReference>
<evidence type="ECO:0000313" key="8">
    <source>
        <dbReference type="Proteomes" id="UP001597361"/>
    </source>
</evidence>
<comment type="caution">
    <text evidence="7">The sequence shown here is derived from an EMBL/GenBank/DDBJ whole genome shotgun (WGS) entry which is preliminary data.</text>
</comment>
<dbReference type="Proteomes" id="UP001597361">
    <property type="component" value="Unassembled WGS sequence"/>
</dbReference>
<feature type="domain" description="Amine oxidase" evidence="6">
    <location>
        <begin position="13"/>
        <end position="488"/>
    </location>
</feature>
<dbReference type="PRINTS" id="PR00419">
    <property type="entry name" value="ADXRDTASE"/>
</dbReference>
<dbReference type="InterPro" id="IPR002937">
    <property type="entry name" value="Amino_oxidase"/>
</dbReference>
<keyword evidence="8" id="KW-1185">Reference proteome</keyword>
<keyword evidence="4 5" id="KW-0560">Oxidoreductase</keyword>
<sequence>MSKKNAVVIGAGFAGLSVATHLAHQGYQVTIFEKNNTPGGRARKFEAEGFVFDMGPSWYWMPDVFDTYFSHFGKKSSDYYNLIRLDPSYKVVFGDNDSLDIPANLSEFRELMETLEPGVGPKLDEFLKQAAYKYKVGIQDLGYRPSRSIFEFTNPKLLMDMLRMDIFQSMSKHVSKFFKEDKIIRLMEFPVLFLGETADNIPALYSLMNYADIALGTWYPLGGMHKIIEGMISLAQEKGVKFQFGAEVSKINIQDGVARSVNTLDGKEYKADVIIAGADYHHIDRHVLEDKYSNYSDTYWDKRVMAPGSLLFYLGIDKKLNNLRHHNLFFDELLGPHADAIYTNPRWPERPLFYACVPSITDSSVAPEGKENLFLLIPLAPDLKDTEEMREKYYNIIMDRLERLTGQEIRSHVVYKRSYAHNDFKSDYHAFKGNAYGLANTLMQTAILKPSLKSKKVKNLYYTGQLTVPGPGVPPSLISGHVVAREVIKENNL</sequence>
<dbReference type="RefSeq" id="WP_376884628.1">
    <property type="nucleotide sequence ID" value="NZ_JBHUHR010000015.1"/>
</dbReference>
<evidence type="ECO:0000256" key="3">
    <source>
        <dbReference type="ARBA" id="ARBA00022746"/>
    </source>
</evidence>
<dbReference type="Gene3D" id="3.50.50.60">
    <property type="entry name" value="FAD/NAD(P)-binding domain"/>
    <property type="match status" value="2"/>
</dbReference>
<dbReference type="Pfam" id="PF01593">
    <property type="entry name" value="Amino_oxidase"/>
    <property type="match status" value="1"/>
</dbReference>
<accession>A0ABW4VLX5</accession>
<dbReference type="InterPro" id="IPR014105">
    <property type="entry name" value="Carotenoid/retinoid_OxRdtase"/>
</dbReference>